<evidence type="ECO:0000313" key="3">
    <source>
        <dbReference type="EMBL" id="TDU67150.1"/>
    </source>
</evidence>
<comment type="caution">
    <text evidence="3">The sequence shown here is derived from an EMBL/GenBank/DDBJ whole genome shotgun (WGS) entry which is preliminary data.</text>
</comment>
<reference evidence="3 4" key="1">
    <citation type="submission" date="2019-03" db="EMBL/GenBank/DDBJ databases">
        <title>Genomic Encyclopedia of Archaeal and Bacterial Type Strains, Phase II (KMG-II): from individual species to whole genera.</title>
        <authorList>
            <person name="Goeker M."/>
        </authorList>
    </citation>
    <scope>NUCLEOTIDE SEQUENCE [LARGE SCALE GENOMIC DNA]</scope>
    <source>
        <strain evidence="3 4">ATCC 25309</strain>
    </source>
</reference>
<feature type="domain" description="SpoVT-AbrB" evidence="2">
    <location>
        <begin position="23"/>
        <end position="68"/>
    </location>
</feature>
<dbReference type="InterPro" id="IPR007159">
    <property type="entry name" value="SpoVT-AbrB_dom"/>
</dbReference>
<gene>
    <name evidence="3" type="ORF">EI77_03351</name>
</gene>
<dbReference type="Gene3D" id="2.10.260.10">
    <property type="match status" value="1"/>
</dbReference>
<evidence type="ECO:0000259" key="2">
    <source>
        <dbReference type="PROSITE" id="PS51740"/>
    </source>
</evidence>
<protein>
    <submittedName>
        <fullName evidence="3">AbrB family looped-hinge helix DNA binding protein</fullName>
    </submittedName>
</protein>
<dbReference type="NCBIfam" id="TIGR01439">
    <property type="entry name" value="lp_hng_hel_AbrB"/>
    <property type="match status" value="1"/>
</dbReference>
<dbReference type="InterPro" id="IPR037914">
    <property type="entry name" value="SpoVT-AbrB_sf"/>
</dbReference>
<accession>A0A4R7RNV4</accession>
<evidence type="ECO:0000313" key="4">
    <source>
        <dbReference type="Proteomes" id="UP000295662"/>
    </source>
</evidence>
<keyword evidence="4" id="KW-1185">Reference proteome</keyword>
<evidence type="ECO:0000256" key="1">
    <source>
        <dbReference type="PROSITE-ProRule" id="PRU01076"/>
    </source>
</evidence>
<dbReference type="Proteomes" id="UP000295662">
    <property type="component" value="Unassembled WGS sequence"/>
</dbReference>
<organism evidence="3 4">
    <name type="scientific">Prosthecobacter fusiformis</name>
    <dbReference type="NCBI Taxonomy" id="48464"/>
    <lineage>
        <taxon>Bacteria</taxon>
        <taxon>Pseudomonadati</taxon>
        <taxon>Verrucomicrobiota</taxon>
        <taxon>Verrucomicrobiia</taxon>
        <taxon>Verrucomicrobiales</taxon>
        <taxon>Verrucomicrobiaceae</taxon>
        <taxon>Prosthecobacter</taxon>
    </lineage>
</organism>
<keyword evidence="1" id="KW-0238">DNA-binding</keyword>
<proteinExistence type="predicted"/>
<sequence>MLHLVQTDFPYMKLTKQAVTDTFGVMTITAKGQVTIPQALRNRYSLRPGTQVEFLPMEDGLHLVTQKAQRHSKPIVDAWLAKATGSATTALTTDALMKMTRGED</sequence>
<dbReference type="PROSITE" id="PS51740">
    <property type="entry name" value="SPOVT_ABRB"/>
    <property type="match status" value="1"/>
</dbReference>
<dbReference type="SMART" id="SM00966">
    <property type="entry name" value="SpoVT_AbrB"/>
    <property type="match status" value="1"/>
</dbReference>
<dbReference type="OrthoDB" id="9811597at2"/>
<dbReference type="AlphaFoldDB" id="A0A4R7RNV4"/>
<dbReference type="GO" id="GO:0003677">
    <property type="term" value="F:DNA binding"/>
    <property type="evidence" value="ECO:0007669"/>
    <property type="project" value="UniProtKB-UniRule"/>
</dbReference>
<dbReference type="EMBL" id="SOCA01000007">
    <property type="protein sequence ID" value="TDU67150.1"/>
    <property type="molecule type" value="Genomic_DNA"/>
</dbReference>
<dbReference type="SUPFAM" id="SSF89447">
    <property type="entry name" value="AbrB/MazE/MraZ-like"/>
    <property type="match status" value="1"/>
</dbReference>
<dbReference type="Pfam" id="PF04014">
    <property type="entry name" value="MazE_antitoxin"/>
    <property type="match status" value="1"/>
</dbReference>
<name>A0A4R7RNV4_9BACT</name>